<protein>
    <recommendedName>
        <fullName evidence="1">Reverse transcriptase domain-containing protein</fullName>
    </recommendedName>
</protein>
<dbReference type="Proteomes" id="UP000270094">
    <property type="component" value="Unassembled WGS sequence"/>
</dbReference>
<keyword evidence="3" id="KW-1185">Reference proteome</keyword>
<evidence type="ECO:0000259" key="1">
    <source>
        <dbReference type="Pfam" id="PF00078"/>
    </source>
</evidence>
<accession>A0A3P7JHM4</accession>
<evidence type="ECO:0000313" key="3">
    <source>
        <dbReference type="Proteomes" id="UP000270094"/>
    </source>
</evidence>
<evidence type="ECO:0000313" key="2">
    <source>
        <dbReference type="EMBL" id="VDM82876.1"/>
    </source>
</evidence>
<proteinExistence type="predicted"/>
<name>A0A3P7JHM4_STRVU</name>
<dbReference type="AlphaFoldDB" id="A0A3P7JHM4"/>
<gene>
    <name evidence="2" type="ORF">SVUK_LOCUS17874</name>
</gene>
<sequence length="95" mass="11101">MGDEITIGTRDIQADGRLLSNRFADDIVLLSRKITEAETMLRELNEVGKRVELRINRKKTQFIKNTFGEDQEMELEGSLEQMSSYAYLIWRTMKN</sequence>
<dbReference type="OrthoDB" id="5845933at2759"/>
<feature type="domain" description="Reverse transcriptase" evidence="1">
    <location>
        <begin position="21"/>
        <end position="64"/>
    </location>
</feature>
<reference evidence="2 3" key="1">
    <citation type="submission" date="2018-11" db="EMBL/GenBank/DDBJ databases">
        <authorList>
            <consortium name="Pathogen Informatics"/>
        </authorList>
    </citation>
    <scope>NUCLEOTIDE SEQUENCE [LARGE SCALE GENOMIC DNA]</scope>
</reference>
<organism evidence="2 3">
    <name type="scientific">Strongylus vulgaris</name>
    <name type="common">Blood worm</name>
    <dbReference type="NCBI Taxonomy" id="40348"/>
    <lineage>
        <taxon>Eukaryota</taxon>
        <taxon>Metazoa</taxon>
        <taxon>Ecdysozoa</taxon>
        <taxon>Nematoda</taxon>
        <taxon>Chromadorea</taxon>
        <taxon>Rhabditida</taxon>
        <taxon>Rhabditina</taxon>
        <taxon>Rhabditomorpha</taxon>
        <taxon>Strongyloidea</taxon>
        <taxon>Strongylidae</taxon>
        <taxon>Strongylus</taxon>
    </lineage>
</organism>
<dbReference type="EMBL" id="UYYB01119856">
    <property type="protein sequence ID" value="VDM82876.1"/>
    <property type="molecule type" value="Genomic_DNA"/>
</dbReference>
<dbReference type="Pfam" id="PF00078">
    <property type="entry name" value="RVT_1"/>
    <property type="match status" value="1"/>
</dbReference>
<dbReference type="InterPro" id="IPR000477">
    <property type="entry name" value="RT_dom"/>
</dbReference>